<dbReference type="EMBL" id="BTFZ01000001">
    <property type="protein sequence ID" value="GMM33430.1"/>
    <property type="molecule type" value="Genomic_DNA"/>
</dbReference>
<dbReference type="InterPro" id="IPR012292">
    <property type="entry name" value="Globin/Proto"/>
</dbReference>
<dbReference type="GO" id="GO:0008941">
    <property type="term" value="F:nitric oxide dioxygenase NAD(P)H activity"/>
    <property type="evidence" value="ECO:0007669"/>
    <property type="project" value="TreeGrafter"/>
</dbReference>
<evidence type="ECO:0000313" key="3">
    <source>
        <dbReference type="Proteomes" id="UP001360560"/>
    </source>
</evidence>
<organism evidence="2 3">
    <name type="scientific">Saccharomycopsis crataegensis</name>
    <dbReference type="NCBI Taxonomy" id="43959"/>
    <lineage>
        <taxon>Eukaryota</taxon>
        <taxon>Fungi</taxon>
        <taxon>Dikarya</taxon>
        <taxon>Ascomycota</taxon>
        <taxon>Saccharomycotina</taxon>
        <taxon>Saccharomycetes</taxon>
        <taxon>Saccharomycopsidaceae</taxon>
        <taxon>Saccharomycopsis</taxon>
    </lineage>
</organism>
<accession>A0AAV5QEP6</accession>
<keyword evidence="3" id="KW-1185">Reference proteome</keyword>
<gene>
    <name evidence="2" type="ORF">DASC09_007550</name>
</gene>
<dbReference type="SUPFAM" id="SSF46458">
    <property type="entry name" value="Globin-like"/>
    <property type="match status" value="1"/>
</dbReference>
<dbReference type="PANTHER" id="PTHR43396">
    <property type="entry name" value="FLAVOHEMOPROTEIN"/>
    <property type="match status" value="1"/>
</dbReference>
<dbReference type="GO" id="GO:0071500">
    <property type="term" value="P:cellular response to nitrosative stress"/>
    <property type="evidence" value="ECO:0007669"/>
    <property type="project" value="TreeGrafter"/>
</dbReference>
<dbReference type="AlphaFoldDB" id="A0AAV5QEP6"/>
<dbReference type="CDD" id="cd01040">
    <property type="entry name" value="Mb-like"/>
    <property type="match status" value="1"/>
</dbReference>
<dbReference type="InterPro" id="IPR000971">
    <property type="entry name" value="Globin"/>
</dbReference>
<dbReference type="Gene3D" id="1.10.490.10">
    <property type="entry name" value="Globins"/>
    <property type="match status" value="1"/>
</dbReference>
<name>A0AAV5QEP6_9ASCO</name>
<dbReference type="GO" id="GO:0020037">
    <property type="term" value="F:heme binding"/>
    <property type="evidence" value="ECO:0007669"/>
    <property type="project" value="InterPro"/>
</dbReference>
<dbReference type="PANTHER" id="PTHR43396:SF6">
    <property type="entry name" value="ABL201WP"/>
    <property type="match status" value="1"/>
</dbReference>
<dbReference type="GeneID" id="90071409"/>
<evidence type="ECO:0000259" key="1">
    <source>
        <dbReference type="PROSITE" id="PS01033"/>
    </source>
</evidence>
<dbReference type="Pfam" id="PF00042">
    <property type="entry name" value="Globin"/>
    <property type="match status" value="1"/>
</dbReference>
<proteinExistence type="predicted"/>
<protein>
    <recommendedName>
        <fullName evidence="1">Globin domain-containing protein</fullName>
    </recommendedName>
</protein>
<dbReference type="GO" id="GO:0071949">
    <property type="term" value="F:FAD binding"/>
    <property type="evidence" value="ECO:0007669"/>
    <property type="project" value="TreeGrafter"/>
</dbReference>
<dbReference type="Proteomes" id="UP001360560">
    <property type="component" value="Unassembled WGS sequence"/>
</dbReference>
<dbReference type="InterPro" id="IPR009050">
    <property type="entry name" value="Globin-like_sf"/>
</dbReference>
<evidence type="ECO:0000313" key="2">
    <source>
        <dbReference type="EMBL" id="GMM33430.1"/>
    </source>
</evidence>
<dbReference type="GO" id="GO:0046210">
    <property type="term" value="P:nitric oxide catabolic process"/>
    <property type="evidence" value="ECO:0007669"/>
    <property type="project" value="TreeGrafter"/>
</dbReference>
<sequence length="314" mass="35390">MSTLFETPIPSNLRFHADAVSIASSGKNTLVSSSNDNVCFIDKDHPEIRISRQSLAELAYFNEKEIAIVRNTWAINLAKTRSSSPENEEKNGAAARKVSPILATDRFWRKVYELLLSRHPELYNILPSIKHQTTSFSGILYLTIMNLENLSMMNSFLENLGRRHSRVFGAEPVFFQYMGSAFIDTLAEVFGDEFSQEIETAWSKLYSFLSNSIIFSGNIHPMVLNNEEDDFNSFMTATIIPKEEAPILLKKQSFIETHSLVEDSDSSSETLVVDESINSAKMKSFGKAPAARENHVGAKPKRSLLFFKPRHASH</sequence>
<dbReference type="GO" id="GO:0019825">
    <property type="term" value="F:oxygen binding"/>
    <property type="evidence" value="ECO:0007669"/>
    <property type="project" value="InterPro"/>
</dbReference>
<dbReference type="RefSeq" id="XP_064850430.1">
    <property type="nucleotide sequence ID" value="XM_064994358.1"/>
</dbReference>
<comment type="caution">
    <text evidence="2">The sequence shown here is derived from an EMBL/GenBank/DDBJ whole genome shotgun (WGS) entry which is preliminary data.</text>
</comment>
<dbReference type="PROSITE" id="PS01033">
    <property type="entry name" value="GLOBIN"/>
    <property type="match status" value="1"/>
</dbReference>
<feature type="domain" description="Globin" evidence="1">
    <location>
        <begin position="82"/>
        <end position="218"/>
    </location>
</feature>
<reference evidence="2 3" key="1">
    <citation type="journal article" date="2023" name="Elife">
        <title>Identification of key yeast species and microbe-microbe interactions impacting larval growth of Drosophila in the wild.</title>
        <authorList>
            <person name="Mure A."/>
            <person name="Sugiura Y."/>
            <person name="Maeda R."/>
            <person name="Honda K."/>
            <person name="Sakurai N."/>
            <person name="Takahashi Y."/>
            <person name="Watada M."/>
            <person name="Katoh T."/>
            <person name="Gotoh A."/>
            <person name="Gotoh Y."/>
            <person name="Taniguchi I."/>
            <person name="Nakamura K."/>
            <person name="Hayashi T."/>
            <person name="Katayama T."/>
            <person name="Uemura T."/>
            <person name="Hattori Y."/>
        </authorList>
    </citation>
    <scope>NUCLEOTIDE SEQUENCE [LARGE SCALE GENOMIC DNA]</scope>
    <source>
        <strain evidence="2 3">SC-9</strain>
    </source>
</reference>
<dbReference type="InterPro" id="IPR044399">
    <property type="entry name" value="Mb-like_M"/>
</dbReference>